<protein>
    <recommendedName>
        <fullName evidence="3">Excreted virulence factor EspC (Type VII ESX diderm)</fullName>
    </recommendedName>
</protein>
<sequence length="95" mass="10017">MNPDLEADTEEMRRAASALNATAAETTAAAASAPSVPRIPRWQATDAAMLAAEAARQQLWHLGADTAQTARQVLAAAAAYEEADARAATRLRLSR</sequence>
<dbReference type="RefSeq" id="WP_378965242.1">
    <property type="nucleotide sequence ID" value="NZ_JBHTBJ010000003.1"/>
</dbReference>
<reference evidence="2" key="1">
    <citation type="journal article" date="2019" name="Int. J. Syst. Evol. Microbiol.">
        <title>The Global Catalogue of Microorganisms (GCM) 10K type strain sequencing project: providing services to taxonomists for standard genome sequencing and annotation.</title>
        <authorList>
            <consortium name="The Broad Institute Genomics Platform"/>
            <consortium name="The Broad Institute Genome Sequencing Center for Infectious Disease"/>
            <person name="Wu L."/>
            <person name="Ma J."/>
        </authorList>
    </citation>
    <scope>NUCLEOTIDE SEQUENCE [LARGE SCALE GENOMIC DNA]</scope>
    <source>
        <strain evidence="2">XZYJT-10</strain>
    </source>
</reference>
<evidence type="ECO:0008006" key="3">
    <source>
        <dbReference type="Google" id="ProtNLM"/>
    </source>
</evidence>
<dbReference type="Proteomes" id="UP001596548">
    <property type="component" value="Unassembled WGS sequence"/>
</dbReference>
<comment type="caution">
    <text evidence="1">The sequence shown here is derived from an EMBL/GenBank/DDBJ whole genome shotgun (WGS) entry which is preliminary data.</text>
</comment>
<proteinExistence type="predicted"/>
<evidence type="ECO:0000313" key="1">
    <source>
        <dbReference type="EMBL" id="MFC7273668.1"/>
    </source>
</evidence>
<dbReference type="EMBL" id="JBHTBJ010000003">
    <property type="protein sequence ID" value="MFC7273668.1"/>
    <property type="molecule type" value="Genomic_DNA"/>
</dbReference>
<organism evidence="1 2">
    <name type="scientific">Paractinoplanes rhizophilus</name>
    <dbReference type="NCBI Taxonomy" id="1416877"/>
    <lineage>
        <taxon>Bacteria</taxon>
        <taxon>Bacillati</taxon>
        <taxon>Actinomycetota</taxon>
        <taxon>Actinomycetes</taxon>
        <taxon>Micromonosporales</taxon>
        <taxon>Micromonosporaceae</taxon>
        <taxon>Paractinoplanes</taxon>
    </lineage>
</organism>
<keyword evidence="2" id="KW-1185">Reference proteome</keyword>
<gene>
    <name evidence="1" type="ORF">ACFQS1_06745</name>
</gene>
<name>A0ABW2HKB1_9ACTN</name>
<evidence type="ECO:0000313" key="2">
    <source>
        <dbReference type="Proteomes" id="UP001596548"/>
    </source>
</evidence>
<accession>A0ABW2HKB1</accession>